<evidence type="ECO:0000313" key="1">
    <source>
        <dbReference type="EMBL" id="RCH86533.1"/>
    </source>
</evidence>
<dbReference type="SUPFAM" id="SSF46689">
    <property type="entry name" value="Homeodomain-like"/>
    <property type="match status" value="1"/>
</dbReference>
<proteinExistence type="predicted"/>
<dbReference type="AlphaFoldDB" id="A0A367J9B9"/>
<evidence type="ECO:0000313" key="2">
    <source>
        <dbReference type="Proteomes" id="UP000252139"/>
    </source>
</evidence>
<protein>
    <submittedName>
        <fullName evidence="1">Uncharacterized protein</fullName>
    </submittedName>
</protein>
<comment type="caution">
    <text evidence="1">The sequence shown here is derived from an EMBL/GenBank/DDBJ whole genome shotgun (WGS) entry which is preliminary data.</text>
</comment>
<dbReference type="InterPro" id="IPR009057">
    <property type="entry name" value="Homeodomain-like_sf"/>
</dbReference>
<name>A0A367J9B9_RHIAZ</name>
<keyword evidence="2" id="KW-1185">Reference proteome</keyword>
<dbReference type="Proteomes" id="UP000252139">
    <property type="component" value="Unassembled WGS sequence"/>
</dbReference>
<reference evidence="1 2" key="1">
    <citation type="journal article" date="2018" name="G3 (Bethesda)">
        <title>Phylogenetic and Phylogenomic Definition of Rhizopus Species.</title>
        <authorList>
            <person name="Gryganskyi A.P."/>
            <person name="Golan J."/>
            <person name="Dolatabadi S."/>
            <person name="Mondo S."/>
            <person name="Robb S."/>
            <person name="Idnurm A."/>
            <person name="Muszewska A."/>
            <person name="Steczkiewicz K."/>
            <person name="Masonjones S."/>
            <person name="Liao H.L."/>
            <person name="Gajdeczka M.T."/>
            <person name="Anike F."/>
            <person name="Vuek A."/>
            <person name="Anishchenko I.M."/>
            <person name="Voigt K."/>
            <person name="de Hoog G.S."/>
            <person name="Smith M.E."/>
            <person name="Heitman J."/>
            <person name="Vilgalys R."/>
            <person name="Stajich J.E."/>
        </authorList>
    </citation>
    <scope>NUCLEOTIDE SEQUENCE [LARGE SCALE GENOMIC DNA]</scope>
    <source>
        <strain evidence="1 2">CBS 357.93</strain>
    </source>
</reference>
<organism evidence="1 2">
    <name type="scientific">Rhizopus azygosporus</name>
    <name type="common">Rhizopus microsporus var. azygosporus</name>
    <dbReference type="NCBI Taxonomy" id="86630"/>
    <lineage>
        <taxon>Eukaryota</taxon>
        <taxon>Fungi</taxon>
        <taxon>Fungi incertae sedis</taxon>
        <taxon>Mucoromycota</taxon>
        <taxon>Mucoromycotina</taxon>
        <taxon>Mucoromycetes</taxon>
        <taxon>Mucorales</taxon>
        <taxon>Mucorineae</taxon>
        <taxon>Rhizopodaceae</taxon>
        <taxon>Rhizopus</taxon>
    </lineage>
</organism>
<gene>
    <name evidence="1" type="ORF">CU097_001492</name>
</gene>
<sequence length="179" mass="20727">MSVAFFKNKWRSAWESKCREVFSYKDEQGNIVDENGRPEPMNYIVDQEQFALETISSHAQYLRKKPAEESRTSVMHVDWPRDEDSRMREAAEKHTYTSYTPQDKARFFKLGIEKCISASAAAKQLGIHVPFLIPVKRKGRRRILIEEHVKAVIDFIDANPSAAVAEVIEHLIQQFDSLK</sequence>
<feature type="non-terminal residue" evidence="1">
    <location>
        <position position="179"/>
    </location>
</feature>
<dbReference type="STRING" id="86630.A0A367J9B9"/>
<dbReference type="EMBL" id="PJQL01001847">
    <property type="protein sequence ID" value="RCH86533.1"/>
    <property type="molecule type" value="Genomic_DNA"/>
</dbReference>
<accession>A0A367J9B9</accession>
<dbReference type="OrthoDB" id="2209168at2759"/>